<evidence type="ECO:0000313" key="2">
    <source>
        <dbReference type="Proteomes" id="UP000827976"/>
    </source>
</evidence>
<evidence type="ECO:0000313" key="1">
    <source>
        <dbReference type="EMBL" id="KAH7678004.1"/>
    </source>
</evidence>
<name>A0ACB7VTW9_DIOAL</name>
<reference evidence="2" key="1">
    <citation type="journal article" date="2022" name="Nat. Commun.">
        <title>Chromosome evolution and the genetic basis of agronomically important traits in greater yam.</title>
        <authorList>
            <person name="Bredeson J.V."/>
            <person name="Lyons J.B."/>
            <person name="Oniyinde I.O."/>
            <person name="Okereke N.R."/>
            <person name="Kolade O."/>
            <person name="Nnabue I."/>
            <person name="Nwadili C.O."/>
            <person name="Hribova E."/>
            <person name="Parker M."/>
            <person name="Nwogha J."/>
            <person name="Shu S."/>
            <person name="Carlson J."/>
            <person name="Kariba R."/>
            <person name="Muthemba S."/>
            <person name="Knop K."/>
            <person name="Barton G.J."/>
            <person name="Sherwood A.V."/>
            <person name="Lopez-Montes A."/>
            <person name="Asiedu R."/>
            <person name="Jamnadass R."/>
            <person name="Muchugi A."/>
            <person name="Goodstein D."/>
            <person name="Egesi C.N."/>
            <person name="Featherston J."/>
            <person name="Asfaw A."/>
            <person name="Simpson G.G."/>
            <person name="Dolezel J."/>
            <person name="Hendre P.S."/>
            <person name="Van Deynze A."/>
            <person name="Kumar P.L."/>
            <person name="Obidiegwu J.E."/>
            <person name="Bhattacharjee R."/>
            <person name="Rokhsar D.S."/>
        </authorList>
    </citation>
    <scope>NUCLEOTIDE SEQUENCE [LARGE SCALE GENOMIC DNA]</scope>
    <source>
        <strain evidence="2">cv. TDa95/00328</strain>
    </source>
</reference>
<gene>
    <name evidence="1" type="ORF">IHE45_07G121100</name>
</gene>
<comment type="caution">
    <text evidence="1">The sequence shown here is derived from an EMBL/GenBank/DDBJ whole genome shotgun (WGS) entry which is preliminary data.</text>
</comment>
<protein>
    <submittedName>
        <fullName evidence="1">Zinc finger RING/FYVE/PHD-type protein</fullName>
    </submittedName>
</protein>
<keyword evidence="2" id="KW-1185">Reference proteome</keyword>
<dbReference type="EMBL" id="CM037017">
    <property type="protein sequence ID" value="KAH7678004.1"/>
    <property type="molecule type" value="Genomic_DNA"/>
</dbReference>
<accession>A0ACB7VTW9</accession>
<sequence length="235" mass="26003">MSSSSIAAVVHEDWILFLVIITHAAVFFLLLPFYQTIKEACLNLYQDPTQIFRRRSSHHHQADNVSHEPSIQSEISGLSSLTNSKSIGLASAFIHSLPSVQFCGEIKGGNNHGNTECSVCLSEFLEGEWLRLLPNCGHVFHATCIDTWFSSHSDCPVCRTSVLDGFNVCNSSGPSLSLMHALPREDIMHQEGMHCPSFWFESIVQFEDMSAANSESQTEGTTRSISSSTYSDVNQ</sequence>
<dbReference type="Proteomes" id="UP000827976">
    <property type="component" value="Chromosome 7"/>
</dbReference>
<organism evidence="1 2">
    <name type="scientific">Dioscorea alata</name>
    <name type="common">Purple yam</name>
    <dbReference type="NCBI Taxonomy" id="55571"/>
    <lineage>
        <taxon>Eukaryota</taxon>
        <taxon>Viridiplantae</taxon>
        <taxon>Streptophyta</taxon>
        <taxon>Embryophyta</taxon>
        <taxon>Tracheophyta</taxon>
        <taxon>Spermatophyta</taxon>
        <taxon>Magnoliopsida</taxon>
        <taxon>Liliopsida</taxon>
        <taxon>Dioscoreales</taxon>
        <taxon>Dioscoreaceae</taxon>
        <taxon>Dioscorea</taxon>
    </lineage>
</organism>
<proteinExistence type="predicted"/>